<sequence>MHVKMNDYVAIENKQTYITENPLAEVQLPIDCGEGINILQIPTRWMETITDLDLERVRTYPHTPELKEKIAAYWQGCADVSRDCVFITEGSMDGIRIACRLFVERGNRVLGNIPTFNAAESEIKLSGAVYDGVQLAPENNYAFDCDVFLQRLDSRHKMVFVDNPNNPTGQVIPLAEIRRIASAAARLGIGVVVDEAYGDYMAKENSAINLLDDFDNVVVLRTFSKGFGLAGMRIGYCLASGGELARALSKVTDAYSVCVFSRLMALAALGDLDFLQQVNEKAKELKDRLRAEPWRNLTVSATGEQVPIMLLSHRDSEMDLAAALAERGIKAISGLEFSGLSKNCVRFRIPQEKDLSEVMGALREVDGE</sequence>
<evidence type="ECO:0000256" key="1">
    <source>
        <dbReference type="ARBA" id="ARBA00001933"/>
    </source>
</evidence>
<accession>A0A415E5X1</accession>
<dbReference type="SUPFAM" id="SSF53383">
    <property type="entry name" value="PLP-dependent transferases"/>
    <property type="match status" value="1"/>
</dbReference>
<keyword evidence="3 7" id="KW-0808">Transferase</keyword>
<keyword evidence="4 5" id="KW-0663">Pyridoxal phosphate</keyword>
<keyword evidence="2 7" id="KW-0032">Aminotransferase</keyword>
<dbReference type="Gene3D" id="3.90.1150.10">
    <property type="entry name" value="Aspartate Aminotransferase, domain 1"/>
    <property type="match status" value="1"/>
</dbReference>
<dbReference type="InterPro" id="IPR015424">
    <property type="entry name" value="PyrdxlP-dep_Trfase"/>
</dbReference>
<feature type="domain" description="Aminotransferase class I/classII large" evidence="6">
    <location>
        <begin position="39"/>
        <end position="361"/>
    </location>
</feature>
<dbReference type="Proteomes" id="UP000284841">
    <property type="component" value="Unassembled WGS sequence"/>
</dbReference>
<dbReference type="RefSeq" id="WP_118333278.1">
    <property type="nucleotide sequence ID" value="NZ_AP025567.1"/>
</dbReference>
<evidence type="ECO:0000256" key="3">
    <source>
        <dbReference type="ARBA" id="ARBA00022679"/>
    </source>
</evidence>
<protein>
    <submittedName>
        <fullName evidence="7">Histidinol-phosphate aminotransferase family protein</fullName>
    </submittedName>
</protein>
<dbReference type="AlphaFoldDB" id="A0A415E5X1"/>
<keyword evidence="8" id="KW-1185">Reference proteome</keyword>
<dbReference type="GO" id="GO:0030170">
    <property type="term" value="F:pyridoxal phosphate binding"/>
    <property type="evidence" value="ECO:0007669"/>
    <property type="project" value="InterPro"/>
</dbReference>
<dbReference type="InterPro" id="IPR015421">
    <property type="entry name" value="PyrdxlP-dep_Trfase_major"/>
</dbReference>
<dbReference type="CDD" id="cd00609">
    <property type="entry name" value="AAT_like"/>
    <property type="match status" value="1"/>
</dbReference>
<evidence type="ECO:0000256" key="4">
    <source>
        <dbReference type="ARBA" id="ARBA00022898"/>
    </source>
</evidence>
<evidence type="ECO:0000259" key="6">
    <source>
        <dbReference type="Pfam" id="PF00155"/>
    </source>
</evidence>
<organism evidence="7 8">
    <name type="scientific">Emergencia timonensis</name>
    <dbReference type="NCBI Taxonomy" id="1776384"/>
    <lineage>
        <taxon>Bacteria</taxon>
        <taxon>Bacillati</taxon>
        <taxon>Bacillota</taxon>
        <taxon>Clostridia</taxon>
        <taxon>Peptostreptococcales</taxon>
        <taxon>Anaerovoracaceae</taxon>
        <taxon>Emergencia</taxon>
    </lineage>
</organism>
<dbReference type="Gene3D" id="3.40.640.10">
    <property type="entry name" value="Type I PLP-dependent aspartate aminotransferase-like (Major domain)"/>
    <property type="match status" value="1"/>
</dbReference>
<evidence type="ECO:0000313" key="7">
    <source>
        <dbReference type="EMBL" id="RHJ89172.1"/>
    </source>
</evidence>
<dbReference type="InterPro" id="IPR001917">
    <property type="entry name" value="Aminotrans_II_pyridoxalP_BS"/>
</dbReference>
<evidence type="ECO:0000256" key="2">
    <source>
        <dbReference type="ARBA" id="ARBA00022576"/>
    </source>
</evidence>
<dbReference type="InterPro" id="IPR004839">
    <property type="entry name" value="Aminotransferase_I/II_large"/>
</dbReference>
<dbReference type="STRING" id="1776384.GCA_900086585_02465"/>
<dbReference type="PANTHER" id="PTHR42885">
    <property type="entry name" value="HISTIDINOL-PHOSPHATE AMINOTRANSFERASE-RELATED"/>
    <property type="match status" value="1"/>
</dbReference>
<dbReference type="OrthoDB" id="9813612at2"/>
<gene>
    <name evidence="7" type="ORF">DW099_00950</name>
</gene>
<dbReference type="GO" id="GO:0008483">
    <property type="term" value="F:transaminase activity"/>
    <property type="evidence" value="ECO:0007669"/>
    <property type="project" value="UniProtKB-KW"/>
</dbReference>
<proteinExistence type="inferred from homology"/>
<name>A0A415E5X1_9FIRM</name>
<comment type="similarity">
    <text evidence="5">Belongs to the class-II pyridoxal-phosphate-dependent aminotransferase family.</text>
</comment>
<evidence type="ECO:0000313" key="8">
    <source>
        <dbReference type="Proteomes" id="UP000284841"/>
    </source>
</evidence>
<dbReference type="Pfam" id="PF00155">
    <property type="entry name" value="Aminotran_1_2"/>
    <property type="match status" value="1"/>
</dbReference>
<dbReference type="PANTHER" id="PTHR42885:SF2">
    <property type="entry name" value="HISTIDINOL-PHOSPHATE AMINOTRANSFERASE"/>
    <property type="match status" value="1"/>
</dbReference>
<reference evidence="7 8" key="1">
    <citation type="submission" date="2018-08" db="EMBL/GenBank/DDBJ databases">
        <title>A genome reference for cultivated species of the human gut microbiota.</title>
        <authorList>
            <person name="Zou Y."/>
            <person name="Xue W."/>
            <person name="Luo G."/>
        </authorList>
    </citation>
    <scope>NUCLEOTIDE SEQUENCE [LARGE SCALE GENOMIC DNA]</scope>
    <source>
        <strain evidence="7 8">AM07-24</strain>
    </source>
</reference>
<dbReference type="InterPro" id="IPR015422">
    <property type="entry name" value="PyrdxlP-dep_Trfase_small"/>
</dbReference>
<comment type="caution">
    <text evidence="7">The sequence shown here is derived from an EMBL/GenBank/DDBJ whole genome shotgun (WGS) entry which is preliminary data.</text>
</comment>
<comment type="cofactor">
    <cofactor evidence="1 5">
        <name>pyridoxal 5'-phosphate</name>
        <dbReference type="ChEBI" id="CHEBI:597326"/>
    </cofactor>
</comment>
<dbReference type="PROSITE" id="PS00599">
    <property type="entry name" value="AA_TRANSFER_CLASS_2"/>
    <property type="match status" value="1"/>
</dbReference>
<dbReference type="EMBL" id="QRMS01000001">
    <property type="protein sequence ID" value="RHJ89172.1"/>
    <property type="molecule type" value="Genomic_DNA"/>
</dbReference>
<evidence type="ECO:0000256" key="5">
    <source>
        <dbReference type="RuleBase" id="RU003693"/>
    </source>
</evidence>